<dbReference type="KEGG" id="ehx:EMIHUDRAFT_240101"/>
<dbReference type="GeneID" id="17268148"/>
<sequence length="419" mass="45876">MTYEARSSAKSRRRPFTPSQPVAGSHGSLFLSTSLNFDTARLQRGTTIVLRCCSLTFPTALALAHFGLPLLAFGELFSALLPRQFAGTVELEYPLLDASAVKLDLMPPPIASGIAGAERLDLWVRDSSQPGGWASRNYWLSLPPAYSRWSPQMLVLDFHGFYDTARRERREDRLAFFVDEWQLDIVVAEPHGSGDAYSGDSRAWNVDGNGLNTEPGPQGPTCLAPRYNGDGWNDRYKCYDSCAGCDSTWGCNFASCMDDRSLAIHLTGISAGGLMAYQAALDFSDLFCVGFDDVYVVPGFDDVYVPANASNGFGGAPDGATTSHDRFFYHEVPAITRQFARAAGCNLTANRPHPTKFDGLRRLSCNEPHGACASGASVVQCVGEWGHTWPLHHLHPFAYADLVLGFFSRHPKARGYVPR</sequence>
<dbReference type="AlphaFoldDB" id="A0A0D3JGG4"/>
<protein>
    <recommendedName>
        <fullName evidence="4">Feruloyl esterase</fullName>
    </recommendedName>
</protein>
<reference evidence="3" key="1">
    <citation type="journal article" date="2013" name="Nature">
        <title>Pan genome of the phytoplankton Emiliania underpins its global distribution.</title>
        <authorList>
            <person name="Read B.A."/>
            <person name="Kegel J."/>
            <person name="Klute M.J."/>
            <person name="Kuo A."/>
            <person name="Lefebvre S.C."/>
            <person name="Maumus F."/>
            <person name="Mayer C."/>
            <person name="Miller J."/>
            <person name="Monier A."/>
            <person name="Salamov A."/>
            <person name="Young J."/>
            <person name="Aguilar M."/>
            <person name="Claverie J.M."/>
            <person name="Frickenhaus S."/>
            <person name="Gonzalez K."/>
            <person name="Herman E.K."/>
            <person name="Lin Y.C."/>
            <person name="Napier J."/>
            <person name="Ogata H."/>
            <person name="Sarno A.F."/>
            <person name="Shmutz J."/>
            <person name="Schroeder D."/>
            <person name="de Vargas C."/>
            <person name="Verret F."/>
            <person name="von Dassow P."/>
            <person name="Valentin K."/>
            <person name="Van de Peer Y."/>
            <person name="Wheeler G."/>
            <person name="Dacks J.B."/>
            <person name="Delwiche C.F."/>
            <person name="Dyhrman S.T."/>
            <person name="Glockner G."/>
            <person name="John U."/>
            <person name="Richards T."/>
            <person name="Worden A.Z."/>
            <person name="Zhang X."/>
            <person name="Grigoriev I.V."/>
            <person name="Allen A.E."/>
            <person name="Bidle K."/>
            <person name="Borodovsky M."/>
            <person name="Bowler C."/>
            <person name="Brownlee C."/>
            <person name="Cock J.M."/>
            <person name="Elias M."/>
            <person name="Gladyshev V.N."/>
            <person name="Groth M."/>
            <person name="Guda C."/>
            <person name="Hadaegh A."/>
            <person name="Iglesias-Rodriguez M.D."/>
            <person name="Jenkins J."/>
            <person name="Jones B.M."/>
            <person name="Lawson T."/>
            <person name="Leese F."/>
            <person name="Lindquist E."/>
            <person name="Lobanov A."/>
            <person name="Lomsadze A."/>
            <person name="Malik S.B."/>
            <person name="Marsh M.E."/>
            <person name="Mackinder L."/>
            <person name="Mock T."/>
            <person name="Mueller-Roeber B."/>
            <person name="Pagarete A."/>
            <person name="Parker M."/>
            <person name="Probert I."/>
            <person name="Quesneville H."/>
            <person name="Raines C."/>
            <person name="Rensing S.A."/>
            <person name="Riano-Pachon D.M."/>
            <person name="Richier S."/>
            <person name="Rokitta S."/>
            <person name="Shiraiwa Y."/>
            <person name="Soanes D.M."/>
            <person name="van der Giezen M."/>
            <person name="Wahlund T.M."/>
            <person name="Williams B."/>
            <person name="Wilson W."/>
            <person name="Wolfe G."/>
            <person name="Wurch L.L."/>
        </authorList>
    </citation>
    <scope>NUCLEOTIDE SEQUENCE</scope>
</reference>
<dbReference type="OMA" id="YKCYDSC"/>
<dbReference type="InterPro" id="IPR029058">
    <property type="entry name" value="AB_hydrolase_fold"/>
</dbReference>
<dbReference type="EnsemblProtists" id="EOD22599">
    <property type="protein sequence ID" value="EOD22599"/>
    <property type="gene ID" value="EMIHUDRAFT_240101"/>
</dbReference>
<evidence type="ECO:0000313" key="3">
    <source>
        <dbReference type="Proteomes" id="UP000013827"/>
    </source>
</evidence>
<evidence type="ECO:0000313" key="2">
    <source>
        <dbReference type="EnsemblProtists" id="EOD22599"/>
    </source>
</evidence>
<keyword evidence="3" id="KW-1185">Reference proteome</keyword>
<feature type="region of interest" description="Disordered" evidence="1">
    <location>
        <begin position="1"/>
        <end position="24"/>
    </location>
</feature>
<dbReference type="Gene3D" id="3.40.50.1820">
    <property type="entry name" value="alpha/beta hydrolase"/>
    <property type="match status" value="1"/>
</dbReference>
<dbReference type="HOGENOM" id="CLU_656275_0_0_1"/>
<accession>A0A0D3JGG4</accession>
<name>A0A0D3JGG4_EMIH1</name>
<evidence type="ECO:0000256" key="1">
    <source>
        <dbReference type="SAM" id="MobiDB-lite"/>
    </source>
</evidence>
<dbReference type="RefSeq" id="XP_005775028.1">
    <property type="nucleotide sequence ID" value="XM_005774971.1"/>
</dbReference>
<organism evidence="2 3">
    <name type="scientific">Emiliania huxleyi (strain CCMP1516)</name>
    <dbReference type="NCBI Taxonomy" id="280463"/>
    <lineage>
        <taxon>Eukaryota</taxon>
        <taxon>Haptista</taxon>
        <taxon>Haptophyta</taxon>
        <taxon>Prymnesiophyceae</taxon>
        <taxon>Isochrysidales</taxon>
        <taxon>Noelaerhabdaceae</taxon>
        <taxon>Emiliania</taxon>
    </lineage>
</organism>
<dbReference type="Proteomes" id="UP000013827">
    <property type="component" value="Unassembled WGS sequence"/>
</dbReference>
<dbReference type="PaxDb" id="2903-EOD22599"/>
<evidence type="ECO:0008006" key="4">
    <source>
        <dbReference type="Google" id="ProtNLM"/>
    </source>
</evidence>
<reference evidence="2" key="2">
    <citation type="submission" date="2024-10" db="UniProtKB">
        <authorList>
            <consortium name="EnsemblProtists"/>
        </authorList>
    </citation>
    <scope>IDENTIFICATION</scope>
</reference>
<proteinExistence type="predicted"/>